<dbReference type="Proteomes" id="UP000242367">
    <property type="component" value="Unassembled WGS sequence"/>
</dbReference>
<sequence>MEPHDDRLLPSAAPAPAGAADAGERPPAGLVRELVAAGAPVVVTPAPDGPELLAEVAVYAWLGVRYFRVPDPGAQDVRDVLDMVASVLGTRPPAYTVRGLA</sequence>
<dbReference type="RefSeq" id="WP_103563964.1">
    <property type="nucleotide sequence ID" value="NZ_MTBP01000002.1"/>
</dbReference>
<dbReference type="AlphaFoldDB" id="A0A2P4UIL4"/>
<keyword evidence="3" id="KW-1185">Reference proteome</keyword>
<dbReference type="EMBL" id="MTBP01000002">
    <property type="protein sequence ID" value="POM24890.1"/>
    <property type="molecule type" value="Genomic_DNA"/>
</dbReference>
<feature type="region of interest" description="Disordered" evidence="1">
    <location>
        <begin position="1"/>
        <end position="26"/>
    </location>
</feature>
<evidence type="ECO:0000313" key="2">
    <source>
        <dbReference type="EMBL" id="POM24890.1"/>
    </source>
</evidence>
<evidence type="ECO:0000313" key="3">
    <source>
        <dbReference type="Proteomes" id="UP000242367"/>
    </source>
</evidence>
<accession>A0A2P4UIL4</accession>
<organism evidence="2 3">
    <name type="scientific">Actinomadura rubteroloni</name>
    <dbReference type="NCBI Taxonomy" id="1926885"/>
    <lineage>
        <taxon>Bacteria</taxon>
        <taxon>Bacillati</taxon>
        <taxon>Actinomycetota</taxon>
        <taxon>Actinomycetes</taxon>
        <taxon>Streptosporangiales</taxon>
        <taxon>Thermomonosporaceae</taxon>
        <taxon>Actinomadura</taxon>
    </lineage>
</organism>
<comment type="caution">
    <text evidence="2">The sequence shown here is derived from an EMBL/GenBank/DDBJ whole genome shotgun (WGS) entry which is preliminary data.</text>
</comment>
<protein>
    <submittedName>
        <fullName evidence="2">Uncharacterized protein</fullName>
    </submittedName>
</protein>
<evidence type="ECO:0000256" key="1">
    <source>
        <dbReference type="SAM" id="MobiDB-lite"/>
    </source>
</evidence>
<proteinExistence type="predicted"/>
<reference evidence="2 3" key="1">
    <citation type="journal article" date="2017" name="Chemistry">
        <title>Isolation, Biosynthesis and Chemical Modifications of Rubterolones A-F: Rare Tropolone Alkaloids from Actinomadura sp. 5-2.</title>
        <authorList>
            <person name="Guo H."/>
            <person name="Benndorf R."/>
            <person name="Leichnitz D."/>
            <person name="Klassen J.L."/>
            <person name="Vollmers J."/>
            <person name="Gorls H."/>
            <person name="Steinacker M."/>
            <person name="Weigel C."/>
            <person name="Dahse H.M."/>
            <person name="Kaster A.K."/>
            <person name="de Beer Z.W."/>
            <person name="Poulsen M."/>
            <person name="Beemelmanns C."/>
        </authorList>
    </citation>
    <scope>NUCLEOTIDE SEQUENCE [LARGE SCALE GENOMIC DNA]</scope>
    <source>
        <strain evidence="2 3">5-2</strain>
    </source>
</reference>
<name>A0A2P4UIL4_9ACTN</name>
<gene>
    <name evidence="2" type="ORF">BTM25_35280</name>
</gene>
<feature type="compositionally biased region" description="Low complexity" evidence="1">
    <location>
        <begin position="10"/>
        <end position="26"/>
    </location>
</feature>